<dbReference type="EMBL" id="JX515788">
    <property type="protein sequence ID" value="AFX59790.1"/>
    <property type="molecule type" value="Genomic_DNA"/>
</dbReference>
<reference evidence="3" key="3">
    <citation type="journal article" date="2018" name="Aquaculture">
        <title>Complete genome sequence of a white spot syndrome virus associated with a disease incursion in Australia.</title>
        <authorList>
            <person name="Oakey J."/>
            <person name="Smith C.S."/>
        </authorList>
    </citation>
    <scope>NUCLEOTIDE SEQUENCE [LARGE SCALE GENOMIC DNA]</scope>
    <source>
        <strain evidence="3">WSSV-AU</strain>
    </source>
</reference>
<accession>K7WKB3</accession>
<reference evidence="4" key="2">
    <citation type="submission" date="2012-08" db="EMBL/GenBank/DDBJ databases">
        <authorList>
            <person name="Choi T.-J."/>
        </authorList>
    </citation>
    <scope>NUCLEOTIDE SEQUENCE [LARGE SCALE GENOMIC DNA]</scope>
    <source>
        <strain evidence="4">K-LV1</strain>
    </source>
</reference>
<keyword evidence="1" id="KW-0812">Transmembrane</keyword>
<organism evidence="2 4">
    <name type="scientific">White spot syndrome virus</name>
    <dbReference type="NCBI Taxonomy" id="342409"/>
    <lineage>
        <taxon>Viruses</taxon>
        <taxon>Viruses incertae sedis</taxon>
        <taxon>Naldaviricetes</taxon>
        <taxon>Nimaviridae</taxon>
        <taxon>Whispovirus</taxon>
    </lineage>
</organism>
<feature type="transmembrane region" description="Helical" evidence="1">
    <location>
        <begin position="21"/>
        <end position="42"/>
    </location>
</feature>
<evidence type="ECO:0000313" key="4">
    <source>
        <dbReference type="Proteomes" id="UP000277283"/>
    </source>
</evidence>
<dbReference type="Proteomes" id="UP000267516">
    <property type="component" value="Segment"/>
</dbReference>
<evidence type="ECO:0000313" key="3">
    <source>
        <dbReference type="EMBL" id="ATU83576.1"/>
    </source>
</evidence>
<keyword evidence="1" id="KW-0472">Membrane</keyword>
<keyword evidence="1" id="KW-1133">Transmembrane helix</keyword>
<sequence>MKQVNFGCIQTMHKFSNKFYFIIKGVLIIIFVPDVVFSIFLLPPLGVRHKNGGGGNEEQKSGPSQKHHIPGPVLIFVLIIVIVGSVVIIIGVLISVRIAVLLWSHPYIHDGQDEDTN</sequence>
<gene>
    <name evidence="2" type="ORF">wssv_04130</name>
</gene>
<dbReference type="EMBL" id="MF768985">
    <property type="protein sequence ID" value="ATU83576.1"/>
    <property type="molecule type" value="Genomic_DNA"/>
</dbReference>
<name>K7WKB3_9VIRU</name>
<feature type="transmembrane region" description="Helical" evidence="1">
    <location>
        <begin position="73"/>
        <end position="96"/>
    </location>
</feature>
<dbReference type="Proteomes" id="UP000277283">
    <property type="component" value="Segment"/>
</dbReference>
<evidence type="ECO:0000256" key="1">
    <source>
        <dbReference type="SAM" id="Phobius"/>
    </source>
</evidence>
<protein>
    <submittedName>
        <fullName evidence="3">ORF438</fullName>
    </submittedName>
    <submittedName>
        <fullName evidence="2">Wsv413</fullName>
    </submittedName>
</protein>
<evidence type="ECO:0000313" key="2">
    <source>
        <dbReference type="EMBL" id="AFX59790.1"/>
    </source>
</evidence>
<proteinExistence type="predicted"/>
<reference evidence="2" key="1">
    <citation type="submission" date="2012-08" db="EMBL/GenBank/DDBJ databases">
        <title>Cassytha pubescens and C. glabella (Lauraceae) are not disjunctly distributed between Australia and the Ryukyu Archipelago of Japan - evidence from morphological and molecular data.</title>
        <authorList>
            <person name="Kokubugata G."/>
            <person name="Nakamura K."/>
            <person name="Forster P.I."/>
            <person name="Wilson G.W."/>
            <person name="Holland A.E."/>
            <person name="Hirayama Y."/>
            <person name="Yokota M."/>
        </authorList>
    </citation>
    <scope>NUCLEOTIDE SEQUENCE</scope>
    <source>
        <strain evidence="2">K-LV1</strain>
    </source>
</reference>